<keyword evidence="3" id="KW-1185">Reference proteome</keyword>
<evidence type="ECO:0000313" key="2">
    <source>
        <dbReference type="EMBL" id="CAG5095211.1"/>
    </source>
</evidence>
<feature type="region of interest" description="Disordered" evidence="1">
    <location>
        <begin position="11"/>
        <end position="37"/>
    </location>
</feature>
<organism evidence="2 3">
    <name type="scientific">Cotesia congregata</name>
    <name type="common">Parasitoid wasp</name>
    <name type="synonym">Apanteles congregatus</name>
    <dbReference type="NCBI Taxonomy" id="51543"/>
    <lineage>
        <taxon>Eukaryota</taxon>
        <taxon>Metazoa</taxon>
        <taxon>Ecdysozoa</taxon>
        <taxon>Arthropoda</taxon>
        <taxon>Hexapoda</taxon>
        <taxon>Insecta</taxon>
        <taxon>Pterygota</taxon>
        <taxon>Neoptera</taxon>
        <taxon>Endopterygota</taxon>
        <taxon>Hymenoptera</taxon>
        <taxon>Apocrita</taxon>
        <taxon>Ichneumonoidea</taxon>
        <taxon>Braconidae</taxon>
        <taxon>Microgastrinae</taxon>
        <taxon>Cotesia</taxon>
    </lineage>
</organism>
<evidence type="ECO:0000256" key="1">
    <source>
        <dbReference type="SAM" id="MobiDB-lite"/>
    </source>
</evidence>
<name>A0A8J2HDG4_COTCN</name>
<dbReference type="EMBL" id="CAJNRD030001121">
    <property type="protein sequence ID" value="CAG5095211.1"/>
    <property type="molecule type" value="Genomic_DNA"/>
</dbReference>
<dbReference type="AlphaFoldDB" id="A0A8J2HDG4"/>
<reference evidence="2" key="1">
    <citation type="submission" date="2021-04" db="EMBL/GenBank/DDBJ databases">
        <authorList>
            <person name="Chebbi M.A.C M."/>
        </authorList>
    </citation>
    <scope>NUCLEOTIDE SEQUENCE</scope>
</reference>
<protein>
    <submittedName>
        <fullName evidence="2">Uncharacterized protein</fullName>
    </submittedName>
</protein>
<gene>
    <name evidence="2" type="ORF">HICCMSTLAB_LOCUS7596</name>
</gene>
<evidence type="ECO:0000313" key="3">
    <source>
        <dbReference type="Proteomes" id="UP000786811"/>
    </source>
</evidence>
<sequence>MKSIEHTAQFLEKMINSDKSENDSPGNSSRSEDFDKLKNVNDSDLIVAPISEETSEVYIPVENEQKKCNDRFDVCSVSSVNGKPEKCCQNYTCVPIGSGSGFCL</sequence>
<accession>A0A8J2HDG4</accession>
<comment type="caution">
    <text evidence="2">The sequence shown here is derived from an EMBL/GenBank/DDBJ whole genome shotgun (WGS) entry which is preliminary data.</text>
</comment>
<dbReference type="Proteomes" id="UP000786811">
    <property type="component" value="Unassembled WGS sequence"/>
</dbReference>
<proteinExistence type="predicted"/>